<dbReference type="SMART" id="SM00448">
    <property type="entry name" value="REC"/>
    <property type="match status" value="1"/>
</dbReference>
<keyword evidence="2" id="KW-0418">Kinase</keyword>
<evidence type="ECO:0000256" key="2">
    <source>
        <dbReference type="ARBA" id="ARBA00022777"/>
    </source>
</evidence>
<evidence type="ECO:0000259" key="7">
    <source>
        <dbReference type="PROSITE" id="PS50112"/>
    </source>
</evidence>
<dbReference type="Pfam" id="PF13426">
    <property type="entry name" value="PAS_9"/>
    <property type="match status" value="1"/>
</dbReference>
<dbReference type="InterPro" id="IPR035965">
    <property type="entry name" value="PAS-like_dom_sf"/>
</dbReference>
<dbReference type="GO" id="GO:0016301">
    <property type="term" value="F:kinase activity"/>
    <property type="evidence" value="ECO:0007669"/>
    <property type="project" value="UniProtKB-KW"/>
</dbReference>
<evidence type="ECO:0000313" key="8">
    <source>
        <dbReference type="EMBL" id="RNI38050.1"/>
    </source>
</evidence>
<dbReference type="AlphaFoldDB" id="A0A3M9NJS9"/>
<dbReference type="OrthoDB" id="1489936at2"/>
<dbReference type="Pfam" id="PF00072">
    <property type="entry name" value="Response_reg"/>
    <property type="match status" value="1"/>
</dbReference>
<evidence type="ECO:0000313" key="9">
    <source>
        <dbReference type="Proteomes" id="UP000267223"/>
    </source>
</evidence>
<evidence type="ECO:0000256" key="1">
    <source>
        <dbReference type="ARBA" id="ARBA00022679"/>
    </source>
</evidence>
<organism evidence="8 9">
    <name type="scientific">Hanamia caeni</name>
    <dbReference type="NCBI Taxonomy" id="2294116"/>
    <lineage>
        <taxon>Bacteria</taxon>
        <taxon>Pseudomonadati</taxon>
        <taxon>Bacteroidota</taxon>
        <taxon>Chitinophagia</taxon>
        <taxon>Chitinophagales</taxon>
        <taxon>Chitinophagaceae</taxon>
        <taxon>Hanamia</taxon>
    </lineage>
</organism>
<dbReference type="PROSITE" id="PS50109">
    <property type="entry name" value="HIS_KIN"/>
    <property type="match status" value="1"/>
</dbReference>
<feature type="modified residue" description="4-aspartylphosphate" evidence="4">
    <location>
        <position position="61"/>
    </location>
</feature>
<dbReference type="CDD" id="cd16917">
    <property type="entry name" value="HATPase_UhpB-NarQ-NarX-like"/>
    <property type="match status" value="1"/>
</dbReference>
<dbReference type="GO" id="GO:0000160">
    <property type="term" value="P:phosphorelay signal transduction system"/>
    <property type="evidence" value="ECO:0007669"/>
    <property type="project" value="UniProtKB-KW"/>
</dbReference>
<feature type="domain" description="PAS" evidence="7">
    <location>
        <begin position="139"/>
        <end position="210"/>
    </location>
</feature>
<feature type="domain" description="Response regulatory" evidence="6">
    <location>
        <begin position="9"/>
        <end position="126"/>
    </location>
</feature>
<evidence type="ECO:0000256" key="3">
    <source>
        <dbReference type="ARBA" id="ARBA00023012"/>
    </source>
</evidence>
<dbReference type="PROSITE" id="PS50112">
    <property type="entry name" value="PAS"/>
    <property type="match status" value="1"/>
</dbReference>
<dbReference type="PROSITE" id="PS50110">
    <property type="entry name" value="RESPONSE_REGULATORY"/>
    <property type="match status" value="1"/>
</dbReference>
<protein>
    <submittedName>
        <fullName evidence="8">PAS domain S-box protein</fullName>
    </submittedName>
</protein>
<proteinExistence type="predicted"/>
<keyword evidence="1" id="KW-0808">Transferase</keyword>
<dbReference type="InterPro" id="IPR003594">
    <property type="entry name" value="HATPase_dom"/>
</dbReference>
<keyword evidence="3" id="KW-0902">Two-component regulatory system</keyword>
<accession>A0A3M9NJS9</accession>
<dbReference type="InterPro" id="IPR036890">
    <property type="entry name" value="HATPase_C_sf"/>
</dbReference>
<dbReference type="EMBL" id="RJJR01000004">
    <property type="protein sequence ID" value="RNI38050.1"/>
    <property type="molecule type" value="Genomic_DNA"/>
</dbReference>
<dbReference type="SUPFAM" id="SSF55874">
    <property type="entry name" value="ATPase domain of HSP90 chaperone/DNA topoisomerase II/histidine kinase"/>
    <property type="match status" value="1"/>
</dbReference>
<dbReference type="Gene3D" id="3.30.565.10">
    <property type="entry name" value="Histidine kinase-like ATPase, C-terminal domain"/>
    <property type="match status" value="1"/>
</dbReference>
<dbReference type="SMART" id="SM00387">
    <property type="entry name" value="HATPase_c"/>
    <property type="match status" value="1"/>
</dbReference>
<dbReference type="InterPro" id="IPR001789">
    <property type="entry name" value="Sig_transdc_resp-reg_receiver"/>
</dbReference>
<evidence type="ECO:0000256" key="4">
    <source>
        <dbReference type="PROSITE-ProRule" id="PRU00169"/>
    </source>
</evidence>
<dbReference type="RefSeq" id="WP_123120039.1">
    <property type="nucleotide sequence ID" value="NZ_RJJR01000004.1"/>
</dbReference>
<dbReference type="Pfam" id="PF02518">
    <property type="entry name" value="HATPase_c"/>
    <property type="match status" value="1"/>
</dbReference>
<dbReference type="SUPFAM" id="SSF52172">
    <property type="entry name" value="CheY-like"/>
    <property type="match status" value="1"/>
</dbReference>
<keyword evidence="9" id="KW-1185">Reference proteome</keyword>
<evidence type="ECO:0000259" key="6">
    <source>
        <dbReference type="PROSITE" id="PS50110"/>
    </source>
</evidence>
<dbReference type="Gene3D" id="3.30.450.20">
    <property type="entry name" value="PAS domain"/>
    <property type="match status" value="1"/>
</dbReference>
<dbReference type="InterPro" id="IPR050482">
    <property type="entry name" value="Sensor_HK_TwoCompSys"/>
</dbReference>
<dbReference type="InterPro" id="IPR000014">
    <property type="entry name" value="PAS"/>
</dbReference>
<comment type="caution">
    <text evidence="8">The sequence shown here is derived from an EMBL/GenBank/DDBJ whole genome shotgun (WGS) entry which is preliminary data.</text>
</comment>
<dbReference type="Gene3D" id="3.40.50.2300">
    <property type="match status" value="1"/>
</dbReference>
<dbReference type="PANTHER" id="PTHR24421">
    <property type="entry name" value="NITRATE/NITRITE SENSOR PROTEIN NARX-RELATED"/>
    <property type="match status" value="1"/>
</dbReference>
<gene>
    <name evidence="8" type="ORF">EFY79_07445</name>
</gene>
<dbReference type="Proteomes" id="UP000267223">
    <property type="component" value="Unassembled WGS sequence"/>
</dbReference>
<dbReference type="NCBIfam" id="TIGR00229">
    <property type="entry name" value="sensory_box"/>
    <property type="match status" value="1"/>
</dbReference>
<name>A0A3M9NJS9_9BACT</name>
<keyword evidence="4" id="KW-0597">Phosphoprotein</keyword>
<feature type="domain" description="Histidine kinase" evidence="5">
    <location>
        <begin position="381"/>
        <end position="468"/>
    </location>
</feature>
<dbReference type="InterPro" id="IPR011006">
    <property type="entry name" value="CheY-like_superfamily"/>
</dbReference>
<sequence>MTKDSSDYYILLIEDNPGDIVLIQEYLSEQIQDPHITVVSNFLKASDILKKNNQFDIILLDLSLPDKFGTELINEVLEMVKDIPVIILTDFSDVGFSIKSISYGVSDYLIKNDLNASSLYKSILYCLERKKRVHELWESEKRYSDLFRLNPQPIWIYEPETLKIIQVNHAAVELYGYTMEEFRALTLRDIKLEEDVDLLKQTLKQIEGSKQAFQKKTKHYTKYGELLDVEIQATFIHINEKKYRIVIITDVTEKIRMEQQITRAIIKTQENERFEIGAELHDNICQILATTHITLGVLKKSINPHGMELFGQCRDYIKLATREIRNLSHRLAPAFFNDSTLEEAFSMLLKSSNIENKYTISLFFDPLIADLEIDHDIQLNLYRILQEQLRNIVKYAHCKNIGVEVLISKHKLKMRISDDGVGFEMDNFSGGIGISNMKRRTELFRGDFSINSNPGKGCEVLIEIPVKSENVIRKKRSSDSSVAELK</sequence>
<dbReference type="InterPro" id="IPR005467">
    <property type="entry name" value="His_kinase_dom"/>
</dbReference>
<reference evidence="8 9" key="1">
    <citation type="submission" date="2018-11" db="EMBL/GenBank/DDBJ databases">
        <title>Draft genome sequence of Ferruginibacter sp. BO-59.</title>
        <authorList>
            <person name="Im W.T."/>
        </authorList>
    </citation>
    <scope>NUCLEOTIDE SEQUENCE [LARGE SCALE GENOMIC DNA]</scope>
    <source>
        <strain evidence="8 9">BO-59</strain>
    </source>
</reference>
<dbReference type="SMART" id="SM00091">
    <property type="entry name" value="PAS"/>
    <property type="match status" value="1"/>
</dbReference>
<evidence type="ECO:0000259" key="5">
    <source>
        <dbReference type="PROSITE" id="PS50109"/>
    </source>
</evidence>
<dbReference type="CDD" id="cd00130">
    <property type="entry name" value="PAS"/>
    <property type="match status" value="1"/>
</dbReference>
<dbReference type="SUPFAM" id="SSF55785">
    <property type="entry name" value="PYP-like sensor domain (PAS domain)"/>
    <property type="match status" value="1"/>
</dbReference>
<dbReference type="CDD" id="cd00156">
    <property type="entry name" value="REC"/>
    <property type="match status" value="1"/>
</dbReference>